<evidence type="ECO:0000256" key="1">
    <source>
        <dbReference type="SAM" id="SignalP"/>
    </source>
</evidence>
<dbReference type="EMBL" id="JBHTLK010000017">
    <property type="protein sequence ID" value="MFD1146664.1"/>
    <property type="molecule type" value="Genomic_DNA"/>
</dbReference>
<reference evidence="3" key="1">
    <citation type="journal article" date="2019" name="Int. J. Syst. Evol. Microbiol.">
        <title>The Global Catalogue of Microorganisms (GCM) 10K type strain sequencing project: providing services to taxonomists for standard genome sequencing and annotation.</title>
        <authorList>
            <consortium name="The Broad Institute Genomics Platform"/>
            <consortium name="The Broad Institute Genome Sequencing Center for Infectious Disease"/>
            <person name="Wu L."/>
            <person name="Ma J."/>
        </authorList>
    </citation>
    <scope>NUCLEOTIDE SEQUENCE [LARGE SCALE GENOMIC DNA]</scope>
    <source>
        <strain evidence="3">CCUG 60214</strain>
    </source>
</reference>
<evidence type="ECO:0000313" key="2">
    <source>
        <dbReference type="EMBL" id="MFD1146664.1"/>
    </source>
</evidence>
<organism evidence="2 3">
    <name type="scientific">Saccharothrix hoggarensis</name>
    <dbReference type="NCBI Taxonomy" id="913853"/>
    <lineage>
        <taxon>Bacteria</taxon>
        <taxon>Bacillati</taxon>
        <taxon>Actinomycetota</taxon>
        <taxon>Actinomycetes</taxon>
        <taxon>Pseudonocardiales</taxon>
        <taxon>Pseudonocardiaceae</taxon>
        <taxon>Saccharothrix</taxon>
    </lineage>
</organism>
<name>A0ABW3QPI4_9PSEU</name>
<accession>A0ABW3QPI4</accession>
<comment type="caution">
    <text evidence="2">The sequence shown here is derived from an EMBL/GenBank/DDBJ whole genome shotgun (WGS) entry which is preliminary data.</text>
</comment>
<dbReference type="Proteomes" id="UP001597168">
    <property type="component" value="Unassembled WGS sequence"/>
</dbReference>
<evidence type="ECO:0000313" key="3">
    <source>
        <dbReference type="Proteomes" id="UP001597168"/>
    </source>
</evidence>
<keyword evidence="1" id="KW-0732">Signal</keyword>
<feature type="chain" id="PRO_5047422821" evidence="1">
    <location>
        <begin position="21"/>
        <end position="51"/>
    </location>
</feature>
<sequence length="51" mass="5347">MKALGLVLLGLLVFPTQAAAHPMGNSTVNHYHGITVHPDRVTVRAVVDTAG</sequence>
<gene>
    <name evidence="2" type="ORF">ACFQ3T_05985</name>
</gene>
<feature type="signal peptide" evidence="1">
    <location>
        <begin position="1"/>
        <end position="20"/>
    </location>
</feature>
<keyword evidence="3" id="KW-1185">Reference proteome</keyword>
<protein>
    <submittedName>
        <fullName evidence="2">Uncharacterized protein</fullName>
    </submittedName>
</protein>
<dbReference type="RefSeq" id="WP_380720803.1">
    <property type="nucleotide sequence ID" value="NZ_JBHTLK010000017.1"/>
</dbReference>
<proteinExistence type="predicted"/>